<dbReference type="InterPro" id="IPR055454">
    <property type="entry name" value="CNOT1-like_NOT1_connector"/>
</dbReference>
<sequence>MASSGSHHGAAAEDHDIVADFLRKAGYNVLATSDLFVRVLAAHLGSPAAATAALQDPLAVGLALGVMAMTHTNMDLNAPVAAPWTPLVAEARPRRSTWDLDVFVHAVVATAPDLDWTEAIRALDSPTVRITDLVGLKMLVDAHRKATRTKKFPVHVLFEPWRHPVAQYTLLAQAVSAPPDTLNFAEYADLTRIVPPEELAIAAAGTARAPITALPNRALNSLDVLATFVHLLRHDACRADVAQFLVNASVQAPELLLLGLVQLETPWDPVHADRVAVLTGEFLLGRPTAPFVLPRLWALNPTVVITRMVELHAEDLARLGRLLDVIHDLKALGDVLARAPFAFTLDLAALASRREYLHLEKWVQDMLRDHRIAFATAAVDYLQTKLAAPAAAPESASAQQQPAAPLSPEVTAVLMAALTAQAASLPADVAEAIAALAVATKTESGFMRHVEDQVIRLFDLYYKTELALPDFLAHLAALKAATHDPAAQDVYQCAVTTIMEETKFVASYPERNLYLSALFLGQLIAHDLLADASMTEAALQVVLDALQEPIQSKMFGFGFRTLGQFVHRAHEFSEFAKQLVVLPSLMQHAPEMVQLVEARLPSKTFRSLQVDSDLIAAVPTVPADGEVSSDASSGVLVPPSAIKDKLLFIVNNLSTGNVADRTRDAADLLSDPAYYRWFAEYLVTGRAAIEPNNQPLYATLLKMWAAPLLDQCVLYETYRLADAVLNSERTVESSIERAKLKNVGTWLGGLTLARNVPIKHKHLAFKPLLLEGYDQGRLMVVVPFVCKILEQAKHSRVFLPPNPWLMAPLYATLLKMWAAPLLDQCVLYETYRLADAVLNSERTVESSIERAKLKNVGTWLGGLTLARNVPIKHKHLAFKPLLLEGYDQDFATEPDEAKVRHAALAMAQHLAGSLALVTSKEPLRLSMASQLRALLLQNGLTENVVSEPLLLMVVNDNLDLGCHLIERAAMDKAAPEMRDQLAPHCVKRMQAREVGKPFFDASVGGGATAEYRNRLAGLPDPLRLKLGGLAPHQLAIYDEYSRLPHAMAVAAAAAARGGASGNAAESPLSAHPPGSSTALGPQQQQQQAQSQPAPPAEDLTLQQAVDRFTKVMADIDAHLAALGQQSPQSAWTDVPAHHDVRHLMRQVPALVPGAAAGQASRDDLTLMFCSKVIQPLFATSFPIARDAYAALLRDLCALSPRVGREVVQWFLYADDERKVQVAPTVALVAAGVLAVPDVDAQLARNIEAGYQGDAMPPRVVQLVDFAVELIEHTLARALAVETDWFQTVDVLNRLAMARKAAPHVGATD</sequence>
<feature type="domain" description="CCR4-NOT transcription complex subunit 1 TTP binding" evidence="4">
    <location>
        <begin position="437"/>
        <end position="601"/>
    </location>
</feature>
<dbReference type="PANTHER" id="PTHR13162:SF8">
    <property type="entry name" value="CCR4-NOT TRANSCRIPTION COMPLEX SUBUNIT 1"/>
    <property type="match status" value="1"/>
</dbReference>
<dbReference type="InterPro" id="IPR032194">
    <property type="entry name" value="CNOT1_HEAT"/>
</dbReference>
<dbReference type="GO" id="GO:0000932">
    <property type="term" value="C:P-body"/>
    <property type="evidence" value="ECO:0007669"/>
    <property type="project" value="TreeGrafter"/>
</dbReference>
<dbReference type="eggNOG" id="KOG1831">
    <property type="taxonomic scope" value="Eukaryota"/>
</dbReference>
<dbReference type="Pfam" id="PF16415">
    <property type="entry name" value="CNOT1_CAF1_bind"/>
    <property type="match status" value="1"/>
</dbReference>
<evidence type="ECO:0000259" key="3">
    <source>
        <dbReference type="Pfam" id="PF16415"/>
    </source>
</evidence>
<dbReference type="InterPro" id="IPR032193">
    <property type="entry name" value="CNOT1_TTP_bind"/>
</dbReference>
<dbReference type="InterPro" id="IPR024557">
    <property type="entry name" value="CNOT1_dom_4"/>
</dbReference>
<protein>
    <recommendedName>
        <fullName evidence="9">CCR4-NOT transcription complex subunit 1</fullName>
    </recommendedName>
</protein>
<evidence type="ECO:0000313" key="7">
    <source>
        <dbReference type="EMBL" id="KNE58476.1"/>
    </source>
</evidence>
<evidence type="ECO:0008006" key="9">
    <source>
        <dbReference type="Google" id="ProtNLM"/>
    </source>
</evidence>
<feature type="domain" description="CCR4-NOT transcription complex subunit 1" evidence="2">
    <location>
        <begin position="888"/>
        <end position="992"/>
    </location>
</feature>
<evidence type="ECO:0000259" key="4">
    <source>
        <dbReference type="Pfam" id="PF16417"/>
    </source>
</evidence>
<dbReference type="PANTHER" id="PTHR13162">
    <property type="entry name" value="CCR4-NOT TRANSCRIPTION COMPLEX"/>
    <property type="match status" value="1"/>
</dbReference>
<feature type="domain" description="CCR4-NOT transcription complex subunit 1 HEAT repeat" evidence="5">
    <location>
        <begin position="282"/>
        <end position="418"/>
    </location>
</feature>
<organism evidence="7 8">
    <name type="scientific">Allomyces macrogynus (strain ATCC 38327)</name>
    <name type="common">Allomyces javanicus var. macrogynus</name>
    <dbReference type="NCBI Taxonomy" id="578462"/>
    <lineage>
        <taxon>Eukaryota</taxon>
        <taxon>Fungi</taxon>
        <taxon>Fungi incertae sedis</taxon>
        <taxon>Blastocladiomycota</taxon>
        <taxon>Blastocladiomycetes</taxon>
        <taxon>Blastocladiales</taxon>
        <taxon>Blastocladiaceae</taxon>
        <taxon>Allomyces</taxon>
    </lineage>
</organism>
<feature type="domain" description="CCR4-NOT transcription complex subunit 1 CAF1-binding" evidence="3">
    <location>
        <begin position="638"/>
        <end position="807"/>
    </location>
</feature>
<dbReference type="EMBL" id="GG745333">
    <property type="protein sequence ID" value="KNE58476.1"/>
    <property type="molecule type" value="Genomic_DNA"/>
</dbReference>
<dbReference type="InterPro" id="IPR040398">
    <property type="entry name" value="Not1"/>
</dbReference>
<name>A0A0L0S7T1_ALLM3</name>
<dbReference type="GO" id="GO:0060090">
    <property type="term" value="F:molecular adaptor activity"/>
    <property type="evidence" value="ECO:0007669"/>
    <property type="project" value="TreeGrafter"/>
</dbReference>
<dbReference type="Pfam" id="PF16417">
    <property type="entry name" value="CNOT1_TTP_bind"/>
    <property type="match status" value="1"/>
</dbReference>
<dbReference type="STRING" id="578462.A0A0L0S7T1"/>
<dbReference type="InterPro" id="IPR038535">
    <property type="entry name" value="CNOT1_TTP_bind_sf"/>
</dbReference>
<dbReference type="GO" id="GO:0030015">
    <property type="term" value="C:CCR4-NOT core complex"/>
    <property type="evidence" value="ECO:0007669"/>
    <property type="project" value="InterPro"/>
</dbReference>
<dbReference type="VEuPathDB" id="FungiDB:AMAG_18253"/>
<evidence type="ECO:0000259" key="6">
    <source>
        <dbReference type="Pfam" id="PF25097"/>
    </source>
</evidence>
<dbReference type="CDD" id="cd20710">
    <property type="entry name" value="NOT1_connector"/>
    <property type="match status" value="1"/>
</dbReference>
<dbReference type="GO" id="GO:0000288">
    <property type="term" value="P:nuclear-transcribed mRNA catabolic process, deadenylation-dependent decay"/>
    <property type="evidence" value="ECO:0007669"/>
    <property type="project" value="TreeGrafter"/>
</dbReference>
<dbReference type="OMA" id="YATLLKM"/>
<feature type="domain" description="CCR4-NOT transcription complex subunit 1-like NOT1 connector" evidence="6">
    <location>
        <begin position="1152"/>
        <end position="1302"/>
    </location>
</feature>
<reference evidence="7 8" key="1">
    <citation type="submission" date="2009-11" db="EMBL/GenBank/DDBJ databases">
        <title>Annotation of Allomyces macrogynus ATCC 38327.</title>
        <authorList>
            <consortium name="The Broad Institute Genome Sequencing Platform"/>
            <person name="Russ C."/>
            <person name="Cuomo C."/>
            <person name="Burger G."/>
            <person name="Gray M.W."/>
            <person name="Holland P.W.H."/>
            <person name="King N."/>
            <person name="Lang F.B.F."/>
            <person name="Roger A.J."/>
            <person name="Ruiz-Trillo I."/>
            <person name="Young S.K."/>
            <person name="Zeng Q."/>
            <person name="Gargeya S."/>
            <person name="Fitzgerald M."/>
            <person name="Haas B."/>
            <person name="Abouelleil A."/>
            <person name="Alvarado L."/>
            <person name="Arachchi H.M."/>
            <person name="Berlin A."/>
            <person name="Chapman S.B."/>
            <person name="Gearin G."/>
            <person name="Goldberg J."/>
            <person name="Griggs A."/>
            <person name="Gujja S."/>
            <person name="Hansen M."/>
            <person name="Heiman D."/>
            <person name="Howarth C."/>
            <person name="Larimer J."/>
            <person name="Lui A."/>
            <person name="MacDonald P.J.P."/>
            <person name="McCowen C."/>
            <person name="Montmayeur A."/>
            <person name="Murphy C."/>
            <person name="Neiman D."/>
            <person name="Pearson M."/>
            <person name="Priest M."/>
            <person name="Roberts A."/>
            <person name="Saif S."/>
            <person name="Shea T."/>
            <person name="Sisk P."/>
            <person name="Stolte C."/>
            <person name="Sykes S."/>
            <person name="Wortman J."/>
            <person name="Nusbaum C."/>
            <person name="Birren B."/>
        </authorList>
    </citation>
    <scope>NUCLEOTIDE SEQUENCE [LARGE SCALE GENOMIC DNA]</scope>
    <source>
        <strain evidence="7 8">ATCC 38327</strain>
    </source>
</reference>
<reference evidence="8" key="2">
    <citation type="submission" date="2009-11" db="EMBL/GenBank/DDBJ databases">
        <title>The Genome Sequence of Allomyces macrogynus strain ATCC 38327.</title>
        <authorList>
            <consortium name="The Broad Institute Genome Sequencing Platform"/>
            <person name="Russ C."/>
            <person name="Cuomo C."/>
            <person name="Shea T."/>
            <person name="Young S.K."/>
            <person name="Zeng Q."/>
            <person name="Koehrsen M."/>
            <person name="Haas B."/>
            <person name="Borodovsky M."/>
            <person name="Guigo R."/>
            <person name="Alvarado L."/>
            <person name="Berlin A."/>
            <person name="Borenstein D."/>
            <person name="Chen Z."/>
            <person name="Engels R."/>
            <person name="Freedman E."/>
            <person name="Gellesch M."/>
            <person name="Goldberg J."/>
            <person name="Griggs A."/>
            <person name="Gujja S."/>
            <person name="Heiman D."/>
            <person name="Hepburn T."/>
            <person name="Howarth C."/>
            <person name="Jen D."/>
            <person name="Larson L."/>
            <person name="Lewis B."/>
            <person name="Mehta T."/>
            <person name="Park D."/>
            <person name="Pearson M."/>
            <person name="Roberts A."/>
            <person name="Saif S."/>
            <person name="Shenoy N."/>
            <person name="Sisk P."/>
            <person name="Stolte C."/>
            <person name="Sykes S."/>
            <person name="Walk T."/>
            <person name="White J."/>
            <person name="Yandava C."/>
            <person name="Burger G."/>
            <person name="Gray M.W."/>
            <person name="Holland P.W.H."/>
            <person name="King N."/>
            <person name="Lang F.B.F."/>
            <person name="Roger A.J."/>
            <person name="Ruiz-Trillo I."/>
            <person name="Lander E."/>
            <person name="Nusbaum C."/>
        </authorList>
    </citation>
    <scope>NUCLEOTIDE SEQUENCE [LARGE SCALE GENOMIC DNA]</scope>
    <source>
        <strain evidence="8">ATCC 38327</strain>
    </source>
</reference>
<evidence type="ECO:0000313" key="8">
    <source>
        <dbReference type="Proteomes" id="UP000054350"/>
    </source>
</evidence>
<proteinExistence type="predicted"/>
<evidence type="ECO:0000259" key="5">
    <source>
        <dbReference type="Pfam" id="PF16418"/>
    </source>
</evidence>
<dbReference type="InterPro" id="IPR032191">
    <property type="entry name" value="CNOT1_CAF1_bind"/>
</dbReference>
<dbReference type="GO" id="GO:0017148">
    <property type="term" value="P:negative regulation of translation"/>
    <property type="evidence" value="ECO:0007669"/>
    <property type="project" value="InterPro"/>
</dbReference>
<dbReference type="Gene3D" id="1.25.40.180">
    <property type="match status" value="2"/>
</dbReference>
<feature type="region of interest" description="Disordered" evidence="1">
    <location>
        <begin position="1059"/>
        <end position="1096"/>
    </location>
</feature>
<dbReference type="Pfam" id="PF12842">
    <property type="entry name" value="DUF3819"/>
    <property type="match status" value="1"/>
</dbReference>
<gene>
    <name evidence="7" type="ORF">AMAG_18253</name>
</gene>
<keyword evidence="8" id="KW-1185">Reference proteome</keyword>
<dbReference type="Pfam" id="PF16418">
    <property type="entry name" value="CNOT1_HEAT"/>
    <property type="match status" value="1"/>
</dbReference>
<evidence type="ECO:0000259" key="2">
    <source>
        <dbReference type="Pfam" id="PF12842"/>
    </source>
</evidence>
<dbReference type="Pfam" id="PF25097">
    <property type="entry name" value="ARM_Cnot1"/>
    <property type="match status" value="1"/>
</dbReference>
<dbReference type="Gene3D" id="1.25.40.840">
    <property type="entry name" value="CCR4-NOT transcription complex subunit 1 TTP binding domain"/>
    <property type="match status" value="1"/>
</dbReference>
<accession>A0A0L0S7T1</accession>
<dbReference type="Proteomes" id="UP000054350">
    <property type="component" value="Unassembled WGS sequence"/>
</dbReference>
<evidence type="ECO:0000256" key="1">
    <source>
        <dbReference type="SAM" id="MobiDB-lite"/>
    </source>
</evidence>
<feature type="compositionally biased region" description="Low complexity" evidence="1">
    <location>
        <begin position="1081"/>
        <end position="1091"/>
    </location>
</feature>
<dbReference type="OrthoDB" id="1933107at2759"/>